<comment type="subcellular location">
    <subcellularLocation>
        <location evidence="1">Membrane</location>
        <topology evidence="1">Multi-pass membrane protein</topology>
    </subcellularLocation>
</comment>
<keyword evidence="4 7" id="KW-1133">Transmembrane helix</keyword>
<keyword evidence="3 7" id="KW-0812">Transmembrane</keyword>
<evidence type="ECO:0000256" key="4">
    <source>
        <dbReference type="ARBA" id="ARBA00022989"/>
    </source>
</evidence>
<proteinExistence type="predicted"/>
<feature type="region of interest" description="Disordered" evidence="6">
    <location>
        <begin position="1"/>
        <end position="79"/>
    </location>
</feature>
<dbReference type="PROSITE" id="PS00217">
    <property type="entry name" value="SUGAR_TRANSPORT_2"/>
    <property type="match status" value="1"/>
</dbReference>
<dbReference type="PROSITE" id="PS50850">
    <property type="entry name" value="MFS"/>
    <property type="match status" value="1"/>
</dbReference>
<evidence type="ECO:0000313" key="9">
    <source>
        <dbReference type="EMBL" id="GBG29673.1"/>
    </source>
</evidence>
<evidence type="ECO:0000256" key="2">
    <source>
        <dbReference type="ARBA" id="ARBA00022448"/>
    </source>
</evidence>
<dbReference type="Pfam" id="PF07690">
    <property type="entry name" value="MFS_1"/>
    <property type="match status" value="1"/>
</dbReference>
<dbReference type="GO" id="GO:0022857">
    <property type="term" value="F:transmembrane transporter activity"/>
    <property type="evidence" value="ECO:0007669"/>
    <property type="project" value="InterPro"/>
</dbReference>
<feature type="transmembrane region" description="Helical" evidence="7">
    <location>
        <begin position="351"/>
        <end position="371"/>
    </location>
</feature>
<feature type="region of interest" description="Disordered" evidence="6">
    <location>
        <begin position="532"/>
        <end position="583"/>
    </location>
</feature>
<sequence length="583" mass="63974">MHSQGSPKAPRRLRHLFAGAGVENDEDSDEDEEDKPMTPLTWSKAAGYGEEREGLLGTKAHARPRVTSGSGGRPSEKTSKTANLRLLDQAIDEIGVGAYQRRLLVLAGFSLFIDVSEGALLSLLYVEFESLWHVAAPDLAVIGAFGALGMMLGSFFWGLLADAFGRRHAFRATLIICVMGGLISSFAGSVLQFAWARLILGFGAGGNLIICQSLLLESSPQRVRGQYVVLSGVSFGVAHLVMVSLAWFLFPRIGWRHMIRFISLLFVPAIAQLAFFVESPRHHIQHGQFHQAVAAVKFIAKANAKTCPSYFNVANLEWSARENATAAKAPRMPWMAQRTRRRKRLLRVRKLGPLLLVWLLMAISSGIFQFLPLELRAYFGGGQAHYLTACVLSLAGLAGTFVNYHVVKQVPRRRAIFCGALSLAVSTLSLCVGRHAGLLFLSVFFMHASFCITVSTLYTYTPESFPTSVRNSVYGLCVGFFRAGAVISPFVASAFISKVPLCATSAFFASISFVAALVALCLQGETLGRPLEEEDEIKDDDDNDENSSRKFGNDDDDDDDNKNHRDLDNSDSFENDRQDLMSI</sequence>
<feature type="transmembrane region" description="Helical" evidence="7">
    <location>
        <begin position="131"/>
        <end position="157"/>
    </location>
</feature>
<dbReference type="InterPro" id="IPR011701">
    <property type="entry name" value="MFS"/>
</dbReference>
<evidence type="ECO:0000256" key="1">
    <source>
        <dbReference type="ARBA" id="ARBA00004141"/>
    </source>
</evidence>
<dbReference type="GO" id="GO:0016020">
    <property type="term" value="C:membrane"/>
    <property type="evidence" value="ECO:0007669"/>
    <property type="project" value="UniProtKB-SubCell"/>
</dbReference>
<evidence type="ECO:0000256" key="7">
    <source>
        <dbReference type="SAM" id="Phobius"/>
    </source>
</evidence>
<dbReference type="EMBL" id="BEYU01000063">
    <property type="protein sequence ID" value="GBG29673.1"/>
    <property type="molecule type" value="Genomic_DNA"/>
</dbReference>
<evidence type="ECO:0000313" key="10">
    <source>
        <dbReference type="Proteomes" id="UP000241890"/>
    </source>
</evidence>
<reference evidence="9 10" key="1">
    <citation type="submission" date="2017-12" db="EMBL/GenBank/DDBJ databases">
        <title>Sequencing, de novo assembly and annotation of complete genome of a new Thraustochytrid species, strain FCC1311.</title>
        <authorList>
            <person name="Sedici K."/>
            <person name="Godart F."/>
            <person name="Aiese Cigliano R."/>
            <person name="Sanseverino W."/>
            <person name="Barakat M."/>
            <person name="Ortet P."/>
            <person name="Marechal E."/>
            <person name="Cagnac O."/>
            <person name="Amato A."/>
        </authorList>
    </citation>
    <scope>NUCLEOTIDE SEQUENCE [LARGE SCALE GENOMIC DNA]</scope>
</reference>
<feature type="transmembrane region" description="Helical" evidence="7">
    <location>
        <begin position="438"/>
        <end position="461"/>
    </location>
</feature>
<keyword evidence="2" id="KW-0813">Transport</keyword>
<dbReference type="PANTHER" id="PTHR23511:SF34">
    <property type="entry name" value="SYNAPTIC VESICLE GLYCOPROTEIN 2"/>
    <property type="match status" value="1"/>
</dbReference>
<evidence type="ECO:0000259" key="8">
    <source>
        <dbReference type="PROSITE" id="PS50850"/>
    </source>
</evidence>
<keyword evidence="10" id="KW-1185">Reference proteome</keyword>
<dbReference type="SUPFAM" id="SSF103473">
    <property type="entry name" value="MFS general substrate transporter"/>
    <property type="match status" value="1"/>
</dbReference>
<feature type="compositionally biased region" description="Acidic residues" evidence="6">
    <location>
        <begin position="532"/>
        <end position="545"/>
    </location>
</feature>
<keyword evidence="5 7" id="KW-0472">Membrane</keyword>
<comment type="caution">
    <text evidence="9">The sequence shown here is derived from an EMBL/GenBank/DDBJ whole genome shotgun (WGS) entry which is preliminary data.</text>
</comment>
<dbReference type="PANTHER" id="PTHR23511">
    <property type="entry name" value="SYNAPTIC VESICLE GLYCOPROTEIN 2"/>
    <property type="match status" value="1"/>
</dbReference>
<feature type="transmembrane region" description="Helical" evidence="7">
    <location>
        <begin position="227"/>
        <end position="251"/>
    </location>
</feature>
<dbReference type="InterPro" id="IPR036259">
    <property type="entry name" value="MFS_trans_sf"/>
</dbReference>
<feature type="transmembrane region" description="Helical" evidence="7">
    <location>
        <begin position="194"/>
        <end position="215"/>
    </location>
</feature>
<dbReference type="Gene3D" id="1.20.1250.20">
    <property type="entry name" value="MFS general substrate transporter like domains"/>
    <property type="match status" value="1"/>
</dbReference>
<dbReference type="Proteomes" id="UP000241890">
    <property type="component" value="Unassembled WGS sequence"/>
</dbReference>
<dbReference type="InParanoid" id="A0A2R5GM16"/>
<dbReference type="OrthoDB" id="4139357at2759"/>
<feature type="transmembrane region" description="Helical" evidence="7">
    <location>
        <begin position="169"/>
        <end position="188"/>
    </location>
</feature>
<feature type="transmembrane region" description="Helical" evidence="7">
    <location>
        <begin position="415"/>
        <end position="432"/>
    </location>
</feature>
<feature type="transmembrane region" description="Helical" evidence="7">
    <location>
        <begin position="103"/>
        <end position="125"/>
    </location>
</feature>
<evidence type="ECO:0000256" key="6">
    <source>
        <dbReference type="SAM" id="MobiDB-lite"/>
    </source>
</evidence>
<evidence type="ECO:0000256" key="5">
    <source>
        <dbReference type="ARBA" id="ARBA00023136"/>
    </source>
</evidence>
<feature type="transmembrane region" description="Helical" evidence="7">
    <location>
        <begin position="473"/>
        <end position="497"/>
    </location>
</feature>
<feature type="domain" description="Major facilitator superfamily (MFS) profile" evidence="8">
    <location>
        <begin position="103"/>
        <end position="527"/>
    </location>
</feature>
<organism evidence="9 10">
    <name type="scientific">Hondaea fermentalgiana</name>
    <dbReference type="NCBI Taxonomy" id="2315210"/>
    <lineage>
        <taxon>Eukaryota</taxon>
        <taxon>Sar</taxon>
        <taxon>Stramenopiles</taxon>
        <taxon>Bigyra</taxon>
        <taxon>Labyrinthulomycetes</taxon>
        <taxon>Thraustochytrida</taxon>
        <taxon>Thraustochytriidae</taxon>
        <taxon>Hondaea</taxon>
    </lineage>
</organism>
<protein>
    <submittedName>
        <fullName evidence="9">Solute carrier family 22 member 6</fullName>
    </submittedName>
</protein>
<gene>
    <name evidence="9" type="ORF">FCC1311_058942</name>
</gene>
<accession>A0A2R5GM16</accession>
<evidence type="ECO:0000256" key="3">
    <source>
        <dbReference type="ARBA" id="ARBA00022692"/>
    </source>
</evidence>
<feature type="compositionally biased region" description="Basic and acidic residues" evidence="6">
    <location>
        <begin position="561"/>
        <end position="583"/>
    </location>
</feature>
<name>A0A2R5GM16_9STRA</name>
<feature type="transmembrane region" description="Helical" evidence="7">
    <location>
        <begin position="383"/>
        <end position="403"/>
    </location>
</feature>
<feature type="transmembrane region" description="Helical" evidence="7">
    <location>
        <begin position="257"/>
        <end position="277"/>
    </location>
</feature>
<feature type="transmembrane region" description="Helical" evidence="7">
    <location>
        <begin position="503"/>
        <end position="522"/>
    </location>
</feature>
<dbReference type="InterPro" id="IPR005829">
    <property type="entry name" value="Sugar_transporter_CS"/>
</dbReference>
<dbReference type="AlphaFoldDB" id="A0A2R5GM16"/>
<dbReference type="InterPro" id="IPR020846">
    <property type="entry name" value="MFS_dom"/>
</dbReference>
<feature type="compositionally biased region" description="Acidic residues" evidence="6">
    <location>
        <begin position="23"/>
        <end position="34"/>
    </location>
</feature>